<protein>
    <recommendedName>
        <fullName evidence="1">Lipoprotein-associated type-17 domain-containing protein</fullName>
    </recommendedName>
</protein>
<dbReference type="PROSITE" id="PS51257">
    <property type="entry name" value="PROKAR_LIPOPROTEIN"/>
    <property type="match status" value="1"/>
</dbReference>
<dbReference type="Pfam" id="PF04200">
    <property type="entry name" value="Lipoprotein_17"/>
    <property type="match status" value="1"/>
</dbReference>
<dbReference type="RefSeq" id="WP_140914572.1">
    <property type="nucleotide sequence ID" value="NZ_VHHP01000001.1"/>
</dbReference>
<dbReference type="InterPro" id="IPR007326">
    <property type="entry name" value="Lipoprotein-assoc_dom"/>
</dbReference>
<feature type="domain" description="Lipoprotein-associated type-17" evidence="1">
    <location>
        <begin position="46"/>
        <end position="110"/>
    </location>
</feature>
<evidence type="ECO:0000313" key="2">
    <source>
        <dbReference type="EMBL" id="TPR54719.1"/>
    </source>
</evidence>
<comment type="caution">
    <text evidence="2">The sequence shown here is derived from an EMBL/GenBank/DDBJ whole genome shotgun (WGS) entry which is preliminary data.</text>
</comment>
<accession>A0ABY2Z1C2</accession>
<keyword evidence="3" id="KW-1185">Reference proteome</keyword>
<gene>
    <name evidence="2" type="ORF">FJR74_00400</name>
</gene>
<organism evidence="2 3">
    <name type="scientific">Metamycoplasma neophronis</name>
    <dbReference type="NCBI Taxonomy" id="872983"/>
    <lineage>
        <taxon>Bacteria</taxon>
        <taxon>Bacillati</taxon>
        <taxon>Mycoplasmatota</taxon>
        <taxon>Mycoplasmoidales</taxon>
        <taxon>Metamycoplasmataceae</taxon>
        <taxon>Metamycoplasma</taxon>
    </lineage>
</organism>
<dbReference type="EMBL" id="VHHP01000001">
    <property type="protein sequence ID" value="TPR54719.1"/>
    <property type="molecule type" value="Genomic_DNA"/>
</dbReference>
<evidence type="ECO:0000259" key="1">
    <source>
        <dbReference type="Pfam" id="PF04200"/>
    </source>
</evidence>
<name>A0ABY2Z1C2_9BACT</name>
<proteinExistence type="predicted"/>
<evidence type="ECO:0000313" key="3">
    <source>
        <dbReference type="Proteomes" id="UP000316851"/>
    </source>
</evidence>
<dbReference type="Proteomes" id="UP000316851">
    <property type="component" value="Unassembled WGS sequence"/>
</dbReference>
<sequence length="131" mass="14999">MKNNKKILPISAVLGVISIASIGASCEIMDQQLEKNTELKLNSMMNNIELKVKSNINKAAVLPSKIKYKDFLNTSPEKGVYFRFKNLESNDIEGNLTVSYLLETKNQKTKNDINRKYLLKKLLVLKKYKIF</sequence>
<reference evidence="2" key="1">
    <citation type="submission" date="2019-06" db="EMBL/GenBank/DDBJ databases">
        <title>Mycoplasma neophronis type strain whole genome sequence.</title>
        <authorList>
            <person name="Spergser J."/>
        </authorList>
    </citation>
    <scope>NUCLEOTIDE SEQUENCE [LARGE SCALE GENOMIC DNA]</scope>
    <source>
        <strain evidence="2">DSM 24097</strain>
    </source>
</reference>